<organism evidence="1 2">
    <name type="scientific">Prosthecobacter dejongeii</name>
    <dbReference type="NCBI Taxonomy" id="48465"/>
    <lineage>
        <taxon>Bacteria</taxon>
        <taxon>Pseudomonadati</taxon>
        <taxon>Verrucomicrobiota</taxon>
        <taxon>Verrucomicrobiia</taxon>
        <taxon>Verrucomicrobiales</taxon>
        <taxon>Verrucomicrobiaceae</taxon>
        <taxon>Prosthecobacter</taxon>
    </lineage>
</organism>
<reference evidence="1 2" key="1">
    <citation type="submission" date="2020-08" db="EMBL/GenBank/DDBJ databases">
        <title>Genomic Encyclopedia of Type Strains, Phase IV (KMG-IV): sequencing the most valuable type-strain genomes for metagenomic binning, comparative biology and taxonomic classification.</title>
        <authorList>
            <person name="Goeker M."/>
        </authorList>
    </citation>
    <scope>NUCLEOTIDE SEQUENCE [LARGE SCALE GENOMIC DNA]</scope>
    <source>
        <strain evidence="1 2">DSM 12251</strain>
    </source>
</reference>
<evidence type="ECO:0000313" key="1">
    <source>
        <dbReference type="EMBL" id="MBB5037931.1"/>
    </source>
</evidence>
<dbReference type="Proteomes" id="UP000534294">
    <property type="component" value="Unassembled WGS sequence"/>
</dbReference>
<proteinExistence type="predicted"/>
<sequence length="131" mass="15117">MEHDINHRRWSLFFKDVNPRKPAPGPEYGILSKCPSIFGNRLFWGQLKSAFHGGARRLRAWHWMGREEVEYEGSLYWTTPGYGYGVTATSIVPGFRPPSRYKARHLDRIRLICNATGFIQAIQRGIQQGLI</sequence>
<dbReference type="EMBL" id="JACHIF010000004">
    <property type="protein sequence ID" value="MBB5037931.1"/>
    <property type="molecule type" value="Genomic_DNA"/>
</dbReference>
<accession>A0A7W7YKK0</accession>
<comment type="caution">
    <text evidence="1">The sequence shown here is derived from an EMBL/GenBank/DDBJ whole genome shotgun (WGS) entry which is preliminary data.</text>
</comment>
<protein>
    <submittedName>
        <fullName evidence="1">Uncharacterized protein</fullName>
    </submittedName>
</protein>
<evidence type="ECO:0000313" key="2">
    <source>
        <dbReference type="Proteomes" id="UP000534294"/>
    </source>
</evidence>
<dbReference type="RefSeq" id="WP_184208292.1">
    <property type="nucleotide sequence ID" value="NZ_JACHIF010000004.1"/>
</dbReference>
<keyword evidence="2" id="KW-1185">Reference proteome</keyword>
<gene>
    <name evidence="1" type="ORF">HNQ64_002189</name>
</gene>
<name>A0A7W7YKK0_9BACT</name>
<dbReference type="AlphaFoldDB" id="A0A7W7YKK0"/>